<dbReference type="HOGENOM" id="CLU_258449_0_0_1"/>
<dbReference type="InterPro" id="IPR057366">
    <property type="entry name" value="TRPM-like"/>
</dbReference>
<dbReference type="PANTHER" id="PTHR13800:SF1">
    <property type="entry name" value="TRANSIENT RECEPTOR POTENTIAL CATION CHANNEL TRPM"/>
    <property type="match status" value="1"/>
</dbReference>
<feature type="compositionally biased region" description="Basic and acidic residues" evidence="8">
    <location>
        <begin position="1155"/>
        <end position="1170"/>
    </location>
</feature>
<dbReference type="GO" id="GO:0005886">
    <property type="term" value="C:plasma membrane"/>
    <property type="evidence" value="ECO:0007669"/>
    <property type="project" value="TreeGrafter"/>
</dbReference>
<feature type="compositionally biased region" description="Low complexity" evidence="8">
    <location>
        <begin position="1247"/>
        <end position="1258"/>
    </location>
</feature>
<comment type="subcellular location">
    <subcellularLocation>
        <location evidence="1">Membrane</location>
        <topology evidence="1">Multi-pass membrane protein</topology>
    </subcellularLocation>
</comment>
<evidence type="ECO:0000256" key="8">
    <source>
        <dbReference type="SAM" id="MobiDB-lite"/>
    </source>
</evidence>
<keyword evidence="5" id="KW-0406">Ion transport</keyword>
<feature type="transmembrane region" description="Helical" evidence="9">
    <location>
        <begin position="924"/>
        <end position="949"/>
    </location>
</feature>
<evidence type="ECO:0008006" key="14">
    <source>
        <dbReference type="Google" id="ProtNLM"/>
    </source>
</evidence>
<evidence type="ECO:0000256" key="9">
    <source>
        <dbReference type="SAM" id="Phobius"/>
    </source>
</evidence>
<feature type="transmembrane region" description="Helical" evidence="9">
    <location>
        <begin position="1012"/>
        <end position="1034"/>
    </location>
</feature>
<evidence type="ECO:0000256" key="3">
    <source>
        <dbReference type="ARBA" id="ARBA00022692"/>
    </source>
</evidence>
<protein>
    <recommendedName>
        <fullName evidence="14">TRPM SLOG domain-containing protein</fullName>
    </recommendedName>
</protein>
<dbReference type="InterPro" id="IPR050927">
    <property type="entry name" value="TRPM"/>
</dbReference>
<dbReference type="KEGG" id="ehx:EMIHUDRAFT_449985"/>
<keyword evidence="4 9" id="KW-1133">Transmembrane helix</keyword>
<feature type="compositionally biased region" description="Basic residues" evidence="8">
    <location>
        <begin position="1278"/>
        <end position="1294"/>
    </location>
</feature>
<dbReference type="InterPro" id="IPR041491">
    <property type="entry name" value="TRPM_SLOG"/>
</dbReference>
<evidence type="ECO:0000313" key="12">
    <source>
        <dbReference type="EnsemblProtists" id="EOD28437"/>
    </source>
</evidence>
<keyword evidence="3 9" id="KW-0812">Transmembrane</keyword>
<dbReference type="PANTHER" id="PTHR13800">
    <property type="entry name" value="TRANSIENT RECEPTOR POTENTIAL CATION CHANNEL, SUBFAMILY M, MEMBER 6"/>
    <property type="match status" value="1"/>
</dbReference>
<dbReference type="RefSeq" id="XP_005780866.1">
    <property type="nucleotide sequence ID" value="XM_005780809.1"/>
</dbReference>
<evidence type="ECO:0000259" key="10">
    <source>
        <dbReference type="Pfam" id="PF18139"/>
    </source>
</evidence>
<evidence type="ECO:0000313" key="13">
    <source>
        <dbReference type="Proteomes" id="UP000013827"/>
    </source>
</evidence>
<evidence type="ECO:0000256" key="2">
    <source>
        <dbReference type="ARBA" id="ARBA00022448"/>
    </source>
</evidence>
<feature type="compositionally biased region" description="Basic and acidic residues" evidence="8">
    <location>
        <begin position="1237"/>
        <end position="1246"/>
    </location>
</feature>
<evidence type="ECO:0000256" key="6">
    <source>
        <dbReference type="ARBA" id="ARBA00023136"/>
    </source>
</evidence>
<reference evidence="13" key="1">
    <citation type="journal article" date="2013" name="Nature">
        <title>Pan genome of the phytoplankton Emiliania underpins its global distribution.</title>
        <authorList>
            <person name="Read B.A."/>
            <person name="Kegel J."/>
            <person name="Klute M.J."/>
            <person name="Kuo A."/>
            <person name="Lefebvre S.C."/>
            <person name="Maumus F."/>
            <person name="Mayer C."/>
            <person name="Miller J."/>
            <person name="Monier A."/>
            <person name="Salamov A."/>
            <person name="Young J."/>
            <person name="Aguilar M."/>
            <person name="Claverie J.M."/>
            <person name="Frickenhaus S."/>
            <person name="Gonzalez K."/>
            <person name="Herman E.K."/>
            <person name="Lin Y.C."/>
            <person name="Napier J."/>
            <person name="Ogata H."/>
            <person name="Sarno A.F."/>
            <person name="Shmutz J."/>
            <person name="Schroeder D."/>
            <person name="de Vargas C."/>
            <person name="Verret F."/>
            <person name="von Dassow P."/>
            <person name="Valentin K."/>
            <person name="Van de Peer Y."/>
            <person name="Wheeler G."/>
            <person name="Dacks J.B."/>
            <person name="Delwiche C.F."/>
            <person name="Dyhrman S.T."/>
            <person name="Glockner G."/>
            <person name="John U."/>
            <person name="Richards T."/>
            <person name="Worden A.Z."/>
            <person name="Zhang X."/>
            <person name="Grigoriev I.V."/>
            <person name="Allen A.E."/>
            <person name="Bidle K."/>
            <person name="Borodovsky M."/>
            <person name="Bowler C."/>
            <person name="Brownlee C."/>
            <person name="Cock J.M."/>
            <person name="Elias M."/>
            <person name="Gladyshev V.N."/>
            <person name="Groth M."/>
            <person name="Guda C."/>
            <person name="Hadaegh A."/>
            <person name="Iglesias-Rodriguez M.D."/>
            <person name="Jenkins J."/>
            <person name="Jones B.M."/>
            <person name="Lawson T."/>
            <person name="Leese F."/>
            <person name="Lindquist E."/>
            <person name="Lobanov A."/>
            <person name="Lomsadze A."/>
            <person name="Malik S.B."/>
            <person name="Marsh M.E."/>
            <person name="Mackinder L."/>
            <person name="Mock T."/>
            <person name="Mueller-Roeber B."/>
            <person name="Pagarete A."/>
            <person name="Parker M."/>
            <person name="Probert I."/>
            <person name="Quesneville H."/>
            <person name="Raines C."/>
            <person name="Rensing S.A."/>
            <person name="Riano-Pachon D.M."/>
            <person name="Richier S."/>
            <person name="Rokitta S."/>
            <person name="Shiraiwa Y."/>
            <person name="Soanes D.M."/>
            <person name="van der Giezen M."/>
            <person name="Wahlund T.M."/>
            <person name="Williams B."/>
            <person name="Wilson W."/>
            <person name="Wolfe G."/>
            <person name="Wurch L.L."/>
        </authorList>
    </citation>
    <scope>NUCLEOTIDE SEQUENCE</scope>
</reference>
<evidence type="ECO:0000256" key="1">
    <source>
        <dbReference type="ARBA" id="ARBA00004141"/>
    </source>
</evidence>
<keyword evidence="13" id="KW-1185">Reference proteome</keyword>
<feature type="domain" description="TRPM-like" evidence="11">
    <location>
        <begin position="519"/>
        <end position="600"/>
    </location>
</feature>
<dbReference type="STRING" id="2903.R1D0B9"/>
<dbReference type="Pfam" id="PF25508">
    <property type="entry name" value="TRPM2"/>
    <property type="match status" value="1"/>
</dbReference>
<accession>A0A0D3JY52</accession>
<evidence type="ECO:0000256" key="4">
    <source>
        <dbReference type="ARBA" id="ARBA00022989"/>
    </source>
</evidence>
<reference evidence="12" key="2">
    <citation type="submission" date="2024-10" db="UniProtKB">
        <authorList>
            <consortium name="EnsemblProtists"/>
        </authorList>
    </citation>
    <scope>IDENTIFICATION</scope>
</reference>
<evidence type="ECO:0000259" key="11">
    <source>
        <dbReference type="Pfam" id="PF25508"/>
    </source>
</evidence>
<keyword evidence="6 9" id="KW-0472">Membrane</keyword>
<dbReference type="Proteomes" id="UP000013827">
    <property type="component" value="Unassembled WGS sequence"/>
</dbReference>
<sequence>MRTSKKKEDSENKKHRFVDISRSALFIQARFRHAKTVFRDFGPSVFCNRMGDPCDHGDIVFLSDRAAKYIVLSETSSTGLLSKFVEGFWGVSKPEVLISVTGGARDFELSPPLARAFKSGLVEAATSSRGWIVTGGTDTGVMKLVGDACLESHLSVPVIGIAPYGATNGNDKLAGQFRRVVYTNVPSPSKDGAPLNGGHTHFLLVDSGLAGRGAWGTEIKLRSRLENFYVERKGVPRVVLVVNGGPGTMETVLEAARAPSPIVVVADSGGAASAISRNANMIGAGKLVTLFRLKQGDFSGSAAGCDMSTSLLEAITKLWLSSPADDLSAEPSLLRRATEARSSDGSEPSSSRGHQHSLGNTLGNSRNNSWTSMDQFNPNRMRSRRKRAILLAVRWDRRPLSATSPPPSPPPALAEPPFRPRRRPDILERILQQQRETAGESCWSEAHTAALQFALSLHKPGVIKHLLEASQQTISLKDVNLLDLYGNVDGLGYLASQPALQKDSIAPWLGSTFAIELQRDADLSSEPTYAQLFYWAVLSGDWAMARLFWSRCSDPTRTALVGSHICRRMVAHGVSQASLVREHATKLEEMAIGIIDAAETPAEAAAVLAHKDGKMSVGSLRLLMHAVLPFTNPYYIAMAREAVASCLGRRGPNESGPTLHSGLTREASALLNRARATIAGMDSMRIGQAEREHALKDPPLTASPTAGSRKFTTISGAVQAVQVAARFSNSTERSASKEEDAKEAAVMASPTSFLAATPAALAGTKPLGRPLENGFYSVPGVVSILRLASHIAFLALYAHTLSQLDPSGGALGGGAEQRPPLSRSEASFLLWAVSITLDDVVNDFDPDLENMEPASGTTAKIGDALLFVAVLARAGPGPWSTSRYEVYAALLSVTVIPVTLRLVEYRAALSPEIGVLFIIIKKMSADLLVFAEIFTVVLVGFALAFVGVFQMHPPADAGRRSLGMASSDELLFGASELDDVFGPKSPIMTPFWAVFGAFEVDDLIDVPAMYPFLLWTYVLVSSVVMVNLLVAMFSDTYTKAARRRPCAAPSPVFSGAEEEFRYQRYQRIFLCKHVFNPIPPPFNMPIHAPLPAEAKRLQKRFSDGEAAKRRQDDLLTEIRAVVQSGTAEQRRRLEAPPAAWPPALGDQIRGTQQSHAEDLRRIKNELRGEESGLAGSSDRRSNCSVSSDITPPLPSPKTPATFPAPSPLSERLALPTAAGLTLDLALKASPVNSLSDLGEKSNDRPDSAAASSTANHAAVDTPDAPPLLAGDNSLETRRAKHKRGFSAKLKLAGR</sequence>
<dbReference type="SUPFAM" id="SSF102405">
    <property type="entry name" value="MCP/YpsA-like"/>
    <property type="match status" value="1"/>
</dbReference>
<feature type="transmembrane region" description="Helical" evidence="9">
    <location>
        <begin position="775"/>
        <end position="798"/>
    </location>
</feature>
<feature type="region of interest" description="Disordered" evidence="8">
    <location>
        <begin position="1235"/>
        <end position="1294"/>
    </location>
</feature>
<feature type="region of interest" description="Disordered" evidence="8">
    <location>
        <begin position="335"/>
        <end position="378"/>
    </location>
</feature>
<dbReference type="GO" id="GO:0030001">
    <property type="term" value="P:metal ion transport"/>
    <property type="evidence" value="ECO:0007669"/>
    <property type="project" value="TreeGrafter"/>
</dbReference>
<keyword evidence="2" id="KW-0813">Transport</keyword>
<evidence type="ECO:0000256" key="5">
    <source>
        <dbReference type="ARBA" id="ARBA00023065"/>
    </source>
</evidence>
<organism evidence="12 13">
    <name type="scientific">Emiliania huxleyi (strain CCMP1516)</name>
    <dbReference type="NCBI Taxonomy" id="280463"/>
    <lineage>
        <taxon>Eukaryota</taxon>
        <taxon>Haptista</taxon>
        <taxon>Haptophyta</taxon>
        <taxon>Prymnesiophyceae</taxon>
        <taxon>Isochrysidales</taxon>
        <taxon>Noelaerhabdaceae</taxon>
        <taxon>Emiliania</taxon>
    </lineage>
</organism>
<dbReference type="Gene3D" id="3.40.50.450">
    <property type="match status" value="1"/>
</dbReference>
<feature type="compositionally biased region" description="Pro residues" evidence="8">
    <location>
        <begin position="1191"/>
        <end position="1206"/>
    </location>
</feature>
<feature type="compositionally biased region" description="Pro residues" evidence="8">
    <location>
        <begin position="404"/>
        <end position="414"/>
    </location>
</feature>
<dbReference type="eggNOG" id="KOG3614">
    <property type="taxonomic scope" value="Eukaryota"/>
</dbReference>
<feature type="region of interest" description="Disordered" evidence="8">
    <location>
        <begin position="1126"/>
        <end position="1208"/>
    </location>
</feature>
<proteinExistence type="predicted"/>
<dbReference type="GeneID" id="17273983"/>
<feature type="compositionally biased region" description="Polar residues" evidence="8">
    <location>
        <begin position="357"/>
        <end position="378"/>
    </location>
</feature>
<dbReference type="EnsemblProtists" id="EOD28437">
    <property type="protein sequence ID" value="EOD28437"/>
    <property type="gene ID" value="EMIHUDRAFT_449985"/>
</dbReference>
<dbReference type="Pfam" id="PF18139">
    <property type="entry name" value="LSDAT_euk"/>
    <property type="match status" value="1"/>
</dbReference>
<dbReference type="GO" id="GO:0005261">
    <property type="term" value="F:monoatomic cation channel activity"/>
    <property type="evidence" value="ECO:0007669"/>
    <property type="project" value="TreeGrafter"/>
</dbReference>
<evidence type="ECO:0000256" key="7">
    <source>
        <dbReference type="ARBA" id="ARBA00023303"/>
    </source>
</evidence>
<keyword evidence="7" id="KW-0407">Ion channel</keyword>
<feature type="region of interest" description="Disordered" evidence="8">
    <location>
        <begin position="399"/>
        <end position="420"/>
    </location>
</feature>
<feature type="domain" description="TRPM SLOG" evidence="10">
    <location>
        <begin position="67"/>
        <end position="277"/>
    </location>
</feature>
<dbReference type="PaxDb" id="2903-EOD28437"/>
<name>A0A0D3JY52_EMIH1</name>